<keyword evidence="4 6" id="KW-1133">Transmembrane helix</keyword>
<dbReference type="GO" id="GO:0140359">
    <property type="term" value="F:ABC-type transporter activity"/>
    <property type="evidence" value="ECO:0007669"/>
    <property type="project" value="InterPro"/>
</dbReference>
<evidence type="ECO:0000256" key="1">
    <source>
        <dbReference type="ARBA" id="ARBA00004651"/>
    </source>
</evidence>
<keyword evidence="9" id="KW-1185">Reference proteome</keyword>
<dbReference type="AlphaFoldDB" id="A0A6L5X9J6"/>
<comment type="subcellular location">
    <subcellularLocation>
        <location evidence="1">Cell membrane</location>
        <topology evidence="1">Multi-pass membrane protein</topology>
    </subcellularLocation>
</comment>
<name>A0A6L5X9J6_9BACT</name>
<dbReference type="Proteomes" id="UP000483362">
    <property type="component" value="Unassembled WGS sequence"/>
</dbReference>
<keyword evidence="2" id="KW-1003">Cell membrane</keyword>
<dbReference type="EMBL" id="VULT01000004">
    <property type="protein sequence ID" value="MSS16921.1"/>
    <property type="molecule type" value="Genomic_DNA"/>
</dbReference>
<comment type="caution">
    <text evidence="8">The sequence shown here is derived from an EMBL/GenBank/DDBJ whole genome shotgun (WGS) entry which is preliminary data.</text>
</comment>
<feature type="domain" description="ABC-2 type transporter transmembrane" evidence="7">
    <location>
        <begin position="23"/>
        <end position="373"/>
    </location>
</feature>
<dbReference type="InterPro" id="IPR013525">
    <property type="entry name" value="ABC2_TM"/>
</dbReference>
<feature type="transmembrane region" description="Helical" evidence="6">
    <location>
        <begin position="193"/>
        <end position="217"/>
    </location>
</feature>
<feature type="transmembrane region" description="Helical" evidence="6">
    <location>
        <begin position="298"/>
        <end position="318"/>
    </location>
</feature>
<organism evidence="8 9">
    <name type="scientific">Sodaliphilus pleomorphus</name>
    <dbReference type="NCBI Taxonomy" id="2606626"/>
    <lineage>
        <taxon>Bacteria</taxon>
        <taxon>Pseudomonadati</taxon>
        <taxon>Bacteroidota</taxon>
        <taxon>Bacteroidia</taxon>
        <taxon>Bacteroidales</taxon>
        <taxon>Muribaculaceae</taxon>
        <taxon>Sodaliphilus</taxon>
    </lineage>
</organism>
<evidence type="ECO:0000256" key="2">
    <source>
        <dbReference type="ARBA" id="ARBA00022475"/>
    </source>
</evidence>
<evidence type="ECO:0000259" key="7">
    <source>
        <dbReference type="Pfam" id="PF12698"/>
    </source>
</evidence>
<dbReference type="Gene3D" id="3.40.1710.10">
    <property type="entry name" value="abc type-2 transporter like domain"/>
    <property type="match status" value="1"/>
</dbReference>
<dbReference type="PANTHER" id="PTHR30294:SF47">
    <property type="entry name" value="INNER MEMBRANE TRANSPORT PERMEASE YHHJ"/>
    <property type="match status" value="1"/>
</dbReference>
<accession>A0A6L5X9J6</accession>
<reference evidence="8 9" key="1">
    <citation type="submission" date="2019-08" db="EMBL/GenBank/DDBJ databases">
        <title>In-depth cultivation of the pig gut microbiome towards novel bacterial diversity and tailored functional studies.</title>
        <authorList>
            <person name="Wylensek D."/>
            <person name="Hitch T.C.A."/>
            <person name="Clavel T."/>
        </authorList>
    </citation>
    <scope>NUCLEOTIDE SEQUENCE [LARGE SCALE GENOMIC DNA]</scope>
    <source>
        <strain evidence="8 9">Oil-RF-744-WCA-WT-10</strain>
    </source>
</reference>
<feature type="transmembrane region" description="Helical" evidence="6">
    <location>
        <begin position="269"/>
        <end position="291"/>
    </location>
</feature>
<keyword evidence="3 6" id="KW-0812">Transmembrane</keyword>
<evidence type="ECO:0000256" key="6">
    <source>
        <dbReference type="SAM" id="Phobius"/>
    </source>
</evidence>
<evidence type="ECO:0000256" key="4">
    <source>
        <dbReference type="ARBA" id="ARBA00022989"/>
    </source>
</evidence>
<dbReference type="RefSeq" id="WP_154328379.1">
    <property type="nucleotide sequence ID" value="NZ_CP045696.1"/>
</dbReference>
<evidence type="ECO:0000313" key="8">
    <source>
        <dbReference type="EMBL" id="MSS16921.1"/>
    </source>
</evidence>
<feature type="transmembrane region" description="Helical" evidence="6">
    <location>
        <begin position="238"/>
        <end position="257"/>
    </location>
</feature>
<gene>
    <name evidence="8" type="ORF">FYJ29_03945</name>
</gene>
<dbReference type="Pfam" id="PF12698">
    <property type="entry name" value="ABC2_membrane_3"/>
    <property type="match status" value="1"/>
</dbReference>
<dbReference type="GO" id="GO:0005886">
    <property type="term" value="C:plasma membrane"/>
    <property type="evidence" value="ECO:0007669"/>
    <property type="project" value="UniProtKB-SubCell"/>
</dbReference>
<evidence type="ECO:0000256" key="5">
    <source>
        <dbReference type="ARBA" id="ARBA00023136"/>
    </source>
</evidence>
<sequence length="388" mass="43899">MIKQYFRQAFKRGAVSLVRRQVFVWMMVVMPLLSAFFFFDLMHKGPVTRVPVGVVDLDNSSTSRALSRNLGAMQNVEIKCHFANFQEACDAVQRGDVLGFILMPAHLEERALSGNHPTISYYVSYAYYTPASMMYKGFKTITVLANGAIATVALRTLGMRSEAISATLQPVATQVHPINNPWVNYSYYLNSSFVPALLALLILLVTAFSIGTEFKYGTCRQWLRSSGDSITIALTGKLLPQTCIWCAIGWFIQFMMYRIYQFPLNCHPMIMIVAMVLFVLANQAWAIMAMCVTPNFRYGSTLCTLLGMLTFSFCGFSLPGESMYNWVEALGYVMPAKYYFLLSCDEALNGLPLYYTRYNIAALIGFTILPWLLKWRLKNECLHPVYVP</sequence>
<feature type="transmembrane region" description="Helical" evidence="6">
    <location>
        <begin position="21"/>
        <end position="39"/>
    </location>
</feature>
<feature type="transmembrane region" description="Helical" evidence="6">
    <location>
        <begin position="355"/>
        <end position="373"/>
    </location>
</feature>
<keyword evidence="5 6" id="KW-0472">Membrane</keyword>
<dbReference type="PANTHER" id="PTHR30294">
    <property type="entry name" value="MEMBRANE COMPONENT OF ABC TRANSPORTER YHHJ-RELATED"/>
    <property type="match status" value="1"/>
</dbReference>
<evidence type="ECO:0000313" key="9">
    <source>
        <dbReference type="Proteomes" id="UP000483362"/>
    </source>
</evidence>
<proteinExistence type="predicted"/>
<evidence type="ECO:0000256" key="3">
    <source>
        <dbReference type="ARBA" id="ARBA00022692"/>
    </source>
</evidence>
<dbReference type="InterPro" id="IPR051449">
    <property type="entry name" value="ABC-2_transporter_component"/>
</dbReference>
<protein>
    <submittedName>
        <fullName evidence="8">ABC transporter permease</fullName>
    </submittedName>
</protein>